<dbReference type="GeneID" id="41328754"/>
<dbReference type="AlphaFoldDB" id="A0A5B9D858"/>
<name>A0A5B9D858_9ARCH</name>
<dbReference type="PROSITE" id="PS50006">
    <property type="entry name" value="FHA_DOMAIN"/>
    <property type="match status" value="1"/>
</dbReference>
<accession>A0A5B9D858</accession>
<dbReference type="RefSeq" id="WP_147661864.1">
    <property type="nucleotide sequence ID" value="NZ_CP042905.2"/>
</dbReference>
<dbReference type="SMART" id="SM00240">
    <property type="entry name" value="FHA"/>
    <property type="match status" value="1"/>
</dbReference>
<feature type="compositionally biased region" description="Low complexity" evidence="1">
    <location>
        <begin position="97"/>
        <end position="120"/>
    </location>
</feature>
<keyword evidence="4" id="KW-1185">Reference proteome</keyword>
<proteinExistence type="predicted"/>
<dbReference type="Gene3D" id="2.60.200.20">
    <property type="match status" value="1"/>
</dbReference>
<dbReference type="InterPro" id="IPR008984">
    <property type="entry name" value="SMAD_FHA_dom_sf"/>
</dbReference>
<evidence type="ECO:0000256" key="1">
    <source>
        <dbReference type="SAM" id="MobiDB-lite"/>
    </source>
</evidence>
<gene>
    <name evidence="3" type="ORF">DSAG12_00752</name>
</gene>
<reference evidence="3 4" key="2">
    <citation type="journal article" date="2024" name="Int. J. Syst. Evol. Microbiol.">
        <title>Promethearchaeum syntrophicum gen. nov., sp. nov., an anaerobic, obligately syntrophic archaeon, the first isolate of the lineage 'Asgard' archaea, and proposal of the new archaeal phylum Promethearchaeota phyl. nov. and kingdom Promethearchaeati regn. nov.</title>
        <authorList>
            <person name="Imachi H."/>
            <person name="Nobu M.K."/>
            <person name="Kato S."/>
            <person name="Takaki Y."/>
            <person name="Miyazaki M."/>
            <person name="Miyata M."/>
            <person name="Ogawara M."/>
            <person name="Saito Y."/>
            <person name="Sakai S."/>
            <person name="Tahara Y.O."/>
            <person name="Takano Y."/>
            <person name="Tasumi E."/>
            <person name="Uematsu K."/>
            <person name="Yoshimura T."/>
            <person name="Itoh T."/>
            <person name="Ohkuma M."/>
            <person name="Takai K."/>
        </authorList>
    </citation>
    <scope>NUCLEOTIDE SEQUENCE [LARGE SCALE GENOMIC DNA]</scope>
    <source>
        <strain evidence="3 4">MK-D1</strain>
    </source>
</reference>
<reference evidence="3 4" key="1">
    <citation type="journal article" date="2020" name="Nature">
        <title>Isolation of an archaeon at the prokaryote-eukaryote interface.</title>
        <authorList>
            <person name="Imachi H."/>
            <person name="Nobu M.K."/>
            <person name="Nakahara N."/>
            <person name="Morono Y."/>
            <person name="Ogawara M."/>
            <person name="Takaki Y."/>
            <person name="Takano Y."/>
            <person name="Uematsu K."/>
            <person name="Ikuta T."/>
            <person name="Ito M."/>
            <person name="Matsui Y."/>
            <person name="Miyazaki M."/>
            <person name="Murata K."/>
            <person name="Saito Y."/>
            <person name="Sakai S."/>
            <person name="Song C."/>
            <person name="Tasumi E."/>
            <person name="Yamanaka Y."/>
            <person name="Yamaguchi T."/>
            <person name="Kamagata Y."/>
            <person name="Tamaki H."/>
            <person name="Takai K."/>
        </authorList>
    </citation>
    <scope>NUCLEOTIDE SEQUENCE [LARGE SCALE GENOMIC DNA]</scope>
    <source>
        <strain evidence="3 4">MK-D1</strain>
    </source>
</reference>
<evidence type="ECO:0000259" key="2">
    <source>
        <dbReference type="PROSITE" id="PS50006"/>
    </source>
</evidence>
<dbReference type="CDD" id="cd00060">
    <property type="entry name" value="FHA"/>
    <property type="match status" value="1"/>
</dbReference>
<dbReference type="EMBL" id="CP042905">
    <property type="protein sequence ID" value="QEE14930.1"/>
    <property type="molecule type" value="Genomic_DNA"/>
</dbReference>
<dbReference type="OrthoDB" id="280213at2157"/>
<feature type="compositionally biased region" description="Pro residues" evidence="1">
    <location>
        <begin position="72"/>
        <end position="87"/>
    </location>
</feature>
<dbReference type="InterPro" id="IPR000253">
    <property type="entry name" value="FHA_dom"/>
</dbReference>
<dbReference type="Proteomes" id="UP000321408">
    <property type="component" value="Chromosome"/>
</dbReference>
<evidence type="ECO:0000313" key="4">
    <source>
        <dbReference type="Proteomes" id="UP000321408"/>
    </source>
</evidence>
<dbReference type="KEGG" id="psyt:DSAG12_00752"/>
<dbReference type="Pfam" id="PF00498">
    <property type="entry name" value="FHA"/>
    <property type="match status" value="1"/>
</dbReference>
<organism evidence="3 4">
    <name type="scientific">Promethearchaeum syntrophicum</name>
    <dbReference type="NCBI Taxonomy" id="2594042"/>
    <lineage>
        <taxon>Archaea</taxon>
        <taxon>Promethearchaeati</taxon>
        <taxon>Promethearchaeota</taxon>
        <taxon>Promethearchaeia</taxon>
        <taxon>Promethearchaeales</taxon>
        <taxon>Promethearchaeaceae</taxon>
        <taxon>Promethearchaeum</taxon>
    </lineage>
</organism>
<sequence>MTEYHCPNCGYKIGFGESICPNCKSDVTNVWEVAPKKEGPKIAPGMGGLESTPFPPASSDSPFPPAEKKDSPFPPPENKDSPFPPPASNIATPFPPSSESSPFPTSQEPSPFSSPSGESKPFPPISGTSSSQTEGLHLEIPKTGGIIFIPEGELRIGRDEIQGAAKIALPDLNAYKNISRKRDNSEHFIIRNHNGNVKIEDRGSTNGTYIGSEKITGTGPRDLKDGDSFILPVEEFGKMVQLDLIFRVK</sequence>
<protein>
    <submittedName>
        <fullName evidence="3">FHA domain-containing protein</fullName>
    </submittedName>
</protein>
<dbReference type="SUPFAM" id="SSF49879">
    <property type="entry name" value="SMAD/FHA domain"/>
    <property type="match status" value="1"/>
</dbReference>
<evidence type="ECO:0000313" key="3">
    <source>
        <dbReference type="EMBL" id="QEE14930.1"/>
    </source>
</evidence>
<feature type="domain" description="FHA" evidence="2">
    <location>
        <begin position="154"/>
        <end position="215"/>
    </location>
</feature>
<feature type="region of interest" description="Disordered" evidence="1">
    <location>
        <begin position="34"/>
        <end position="134"/>
    </location>
</feature>